<evidence type="ECO:0000256" key="1">
    <source>
        <dbReference type="SAM" id="MobiDB-lite"/>
    </source>
</evidence>
<sequence length="374" mass="40762">PPPPPPQASTPPEPVMGGYSRRRAALNAAKQIENIQDTVMEGDDDWRDESWTEEIRPKTKQTQNESIVKQEQEVPNTPNNLICDESILLSDDDEAAPVQSNTKTQKETKSKTQKDTKSKKREEPKGKTVEKPKSTGDEVIPLHPSLLNNKNFIKIVAHTYMDGNPLMDEDAAMLAAQYSTLKTKQEIESTCQPVISGPIYDIAVKVLGIDILKKLHRAHPTKMLDANPRETTKPANEPSNPVPTPQAKPATVETRKQSTVVEPEKPEKKKQTQGKKPGLRLNAKLLEEGVNTRESVPTATSDVVPVGLIRSSLTPSTPFAPQVQEESILPDDDDVAVSSPAPAPKGTLKKNAKPIILKSIKAVGNIAAAGPPQP</sequence>
<evidence type="ECO:0000313" key="2">
    <source>
        <dbReference type="EMBL" id="JAT86826.1"/>
    </source>
</evidence>
<reference evidence="2" key="1">
    <citation type="submission" date="2015-09" db="EMBL/GenBank/DDBJ databases">
        <title>De novo assembly of Pectinophora gossypiella (Pink Bollworm) gut transcriptome.</title>
        <authorList>
            <person name="Tassone E.E."/>
        </authorList>
    </citation>
    <scope>NUCLEOTIDE SEQUENCE</scope>
</reference>
<dbReference type="OrthoDB" id="2020972at2759"/>
<dbReference type="AlphaFoldDB" id="A0A1E1WIV2"/>
<feature type="compositionally biased region" description="Basic and acidic residues" evidence="1">
    <location>
        <begin position="48"/>
        <end position="57"/>
    </location>
</feature>
<accession>A0A1E1WIV2</accession>
<protein>
    <submittedName>
        <fullName evidence="2">Uncharacterized protein</fullName>
    </submittedName>
</protein>
<dbReference type="EMBL" id="GDQN01004228">
    <property type="protein sequence ID" value="JAT86826.1"/>
    <property type="molecule type" value="Transcribed_RNA"/>
</dbReference>
<gene>
    <name evidence="2" type="ORF">g.16688</name>
</gene>
<feature type="region of interest" description="Disordered" evidence="1">
    <location>
        <begin position="32"/>
        <end position="143"/>
    </location>
</feature>
<organism evidence="2">
    <name type="scientific">Pectinophora gossypiella</name>
    <name type="common">Cotton pink bollworm</name>
    <name type="synonym">Depressaria gossypiella</name>
    <dbReference type="NCBI Taxonomy" id="13191"/>
    <lineage>
        <taxon>Eukaryota</taxon>
        <taxon>Metazoa</taxon>
        <taxon>Ecdysozoa</taxon>
        <taxon>Arthropoda</taxon>
        <taxon>Hexapoda</taxon>
        <taxon>Insecta</taxon>
        <taxon>Pterygota</taxon>
        <taxon>Neoptera</taxon>
        <taxon>Endopterygota</taxon>
        <taxon>Lepidoptera</taxon>
        <taxon>Glossata</taxon>
        <taxon>Ditrysia</taxon>
        <taxon>Gelechioidea</taxon>
        <taxon>Gelechiidae</taxon>
        <taxon>Apatetrinae</taxon>
        <taxon>Pectinophora</taxon>
    </lineage>
</organism>
<proteinExistence type="predicted"/>
<feature type="compositionally biased region" description="Polar residues" evidence="1">
    <location>
        <begin position="60"/>
        <end position="80"/>
    </location>
</feature>
<feature type="non-terminal residue" evidence="2">
    <location>
        <position position="374"/>
    </location>
</feature>
<feature type="non-terminal residue" evidence="2">
    <location>
        <position position="1"/>
    </location>
</feature>
<feature type="region of interest" description="Disordered" evidence="1">
    <location>
        <begin position="222"/>
        <end position="281"/>
    </location>
</feature>
<feature type="compositionally biased region" description="Basic and acidic residues" evidence="1">
    <location>
        <begin position="104"/>
        <end position="136"/>
    </location>
</feature>
<name>A0A1E1WIV2_PECGO</name>